<sequence>MCIGFASRYAFRETRERFSQTYKAVEKKENDRVCLDIRVARISRTSNTYLQNLIYVIFISSQPGKKT</sequence>
<dbReference type="Proteomes" id="UP001420932">
    <property type="component" value="Unassembled WGS sequence"/>
</dbReference>
<dbReference type="AlphaFoldDB" id="A0AAP0HWJ2"/>
<proteinExistence type="predicted"/>
<name>A0AAP0HWJ2_9MAGN</name>
<gene>
    <name evidence="1" type="ORF">Syun_025880</name>
</gene>
<evidence type="ECO:0000313" key="1">
    <source>
        <dbReference type="EMBL" id="KAK9098835.1"/>
    </source>
</evidence>
<dbReference type="EMBL" id="JBBNAF010000011">
    <property type="protein sequence ID" value="KAK9098835.1"/>
    <property type="molecule type" value="Genomic_DNA"/>
</dbReference>
<protein>
    <submittedName>
        <fullName evidence="1">Uncharacterized protein</fullName>
    </submittedName>
</protein>
<evidence type="ECO:0000313" key="2">
    <source>
        <dbReference type="Proteomes" id="UP001420932"/>
    </source>
</evidence>
<organism evidence="1 2">
    <name type="scientific">Stephania yunnanensis</name>
    <dbReference type="NCBI Taxonomy" id="152371"/>
    <lineage>
        <taxon>Eukaryota</taxon>
        <taxon>Viridiplantae</taxon>
        <taxon>Streptophyta</taxon>
        <taxon>Embryophyta</taxon>
        <taxon>Tracheophyta</taxon>
        <taxon>Spermatophyta</taxon>
        <taxon>Magnoliopsida</taxon>
        <taxon>Ranunculales</taxon>
        <taxon>Menispermaceae</taxon>
        <taxon>Menispermoideae</taxon>
        <taxon>Cissampelideae</taxon>
        <taxon>Stephania</taxon>
    </lineage>
</organism>
<keyword evidence="2" id="KW-1185">Reference proteome</keyword>
<reference evidence="1 2" key="1">
    <citation type="submission" date="2024-01" db="EMBL/GenBank/DDBJ databases">
        <title>Genome assemblies of Stephania.</title>
        <authorList>
            <person name="Yang L."/>
        </authorList>
    </citation>
    <scope>NUCLEOTIDE SEQUENCE [LARGE SCALE GENOMIC DNA]</scope>
    <source>
        <strain evidence="1">YNDBR</strain>
        <tissue evidence="1">Leaf</tissue>
    </source>
</reference>
<accession>A0AAP0HWJ2</accession>
<comment type="caution">
    <text evidence="1">The sequence shown here is derived from an EMBL/GenBank/DDBJ whole genome shotgun (WGS) entry which is preliminary data.</text>
</comment>